<sequence>MESMGKKKPRPRRSFTSEFKAEIVELCRRGDRSVGQVAPRTST</sequence>
<gene>
    <name evidence="1" type="ORF">ABT211_24025</name>
</gene>
<dbReference type="EMBL" id="JBEOZM010000010">
    <property type="protein sequence ID" value="MER6270338.1"/>
    <property type="molecule type" value="Genomic_DNA"/>
</dbReference>
<dbReference type="InterPro" id="IPR010921">
    <property type="entry name" value="Trp_repressor/repl_initiator"/>
</dbReference>
<organism evidence="1 2">
    <name type="scientific">Streptomyces sp. 900105755</name>
    <dbReference type="NCBI Taxonomy" id="3154389"/>
    <lineage>
        <taxon>Bacteria</taxon>
        <taxon>Bacillati</taxon>
        <taxon>Actinomycetota</taxon>
        <taxon>Actinomycetes</taxon>
        <taxon>Kitasatosporales</taxon>
        <taxon>Streptomycetaceae</taxon>
        <taxon>Streptomyces</taxon>
    </lineage>
</organism>
<protein>
    <submittedName>
        <fullName evidence="1">Transposase</fullName>
    </submittedName>
</protein>
<reference evidence="1 2" key="1">
    <citation type="submission" date="2024-06" db="EMBL/GenBank/DDBJ databases">
        <title>The Natural Products Discovery Center: Release of the First 8490 Sequenced Strains for Exploring Actinobacteria Biosynthetic Diversity.</title>
        <authorList>
            <person name="Kalkreuter E."/>
            <person name="Kautsar S.A."/>
            <person name="Yang D."/>
            <person name="Bader C.D."/>
            <person name="Teijaro C.N."/>
            <person name="Fluegel L."/>
            <person name="Davis C.M."/>
            <person name="Simpson J.R."/>
            <person name="Lauterbach L."/>
            <person name="Steele A.D."/>
            <person name="Gui C."/>
            <person name="Meng S."/>
            <person name="Li G."/>
            <person name="Viehrig K."/>
            <person name="Ye F."/>
            <person name="Su P."/>
            <person name="Kiefer A.F."/>
            <person name="Nichols A."/>
            <person name="Cepeda A.J."/>
            <person name="Yan W."/>
            <person name="Fan B."/>
            <person name="Jiang Y."/>
            <person name="Adhikari A."/>
            <person name="Zheng C.-J."/>
            <person name="Schuster L."/>
            <person name="Cowan T.M."/>
            <person name="Smanski M.J."/>
            <person name="Chevrette M.G."/>
            <person name="De Carvalho L.P.S."/>
            <person name="Shen B."/>
        </authorList>
    </citation>
    <scope>NUCLEOTIDE SEQUENCE [LARGE SCALE GENOMIC DNA]</scope>
    <source>
        <strain evidence="1 2">NPDC001694</strain>
    </source>
</reference>
<dbReference type="RefSeq" id="WP_351958785.1">
    <property type="nucleotide sequence ID" value="NZ_JBEOZM010000010.1"/>
</dbReference>
<evidence type="ECO:0000313" key="1">
    <source>
        <dbReference type="EMBL" id="MER6270338.1"/>
    </source>
</evidence>
<proteinExistence type="predicted"/>
<dbReference type="SUPFAM" id="SSF48295">
    <property type="entry name" value="TrpR-like"/>
    <property type="match status" value="1"/>
</dbReference>
<accession>A0ABV1TJX3</accession>
<dbReference type="Proteomes" id="UP001490365">
    <property type="component" value="Unassembled WGS sequence"/>
</dbReference>
<name>A0ABV1TJX3_9ACTN</name>
<keyword evidence="2" id="KW-1185">Reference proteome</keyword>
<comment type="caution">
    <text evidence="1">The sequence shown here is derived from an EMBL/GenBank/DDBJ whole genome shotgun (WGS) entry which is preliminary data.</text>
</comment>
<evidence type="ECO:0000313" key="2">
    <source>
        <dbReference type="Proteomes" id="UP001490365"/>
    </source>
</evidence>